<sequence>MLNRIAEGDEQAFRTVYEQYAGQMYHNALRFTKHPEWARDLTQEIFFRIWTSRRKLREVERFDAYLYVVARNCIFNELKKQLPLSGSNEFLEAYLQYDHAAVHDSVEAKDLESRLMAAIAGLPQQMQTVFRLSRFEGLTHDQIAERMNISPTTSKSYIVRALLSIRKQLAQQGDTLLCLSWLLFQAR</sequence>
<dbReference type="Gene3D" id="1.10.1740.10">
    <property type="match status" value="1"/>
</dbReference>
<evidence type="ECO:0000256" key="4">
    <source>
        <dbReference type="ARBA" id="ARBA00023163"/>
    </source>
</evidence>
<evidence type="ECO:0000256" key="3">
    <source>
        <dbReference type="ARBA" id="ARBA00023082"/>
    </source>
</evidence>
<dbReference type="Pfam" id="PF08281">
    <property type="entry name" value="Sigma70_r4_2"/>
    <property type="match status" value="1"/>
</dbReference>
<dbReference type="InterPro" id="IPR014327">
    <property type="entry name" value="RNA_pol_sigma70_bacteroid"/>
</dbReference>
<dbReference type="InterPro" id="IPR014284">
    <property type="entry name" value="RNA_pol_sigma-70_dom"/>
</dbReference>
<dbReference type="CDD" id="cd06171">
    <property type="entry name" value="Sigma70_r4"/>
    <property type="match status" value="1"/>
</dbReference>
<dbReference type="GO" id="GO:0003677">
    <property type="term" value="F:DNA binding"/>
    <property type="evidence" value="ECO:0007669"/>
    <property type="project" value="InterPro"/>
</dbReference>
<keyword evidence="2" id="KW-0805">Transcription regulation</keyword>
<accession>A0AAJ5WPG1</accession>
<evidence type="ECO:0000256" key="2">
    <source>
        <dbReference type="ARBA" id="ARBA00023015"/>
    </source>
</evidence>
<dbReference type="SUPFAM" id="SSF88659">
    <property type="entry name" value="Sigma3 and sigma4 domains of RNA polymerase sigma factors"/>
    <property type="match status" value="1"/>
</dbReference>
<keyword evidence="3" id="KW-0731">Sigma factor</keyword>
<dbReference type="GO" id="GO:0006352">
    <property type="term" value="P:DNA-templated transcription initiation"/>
    <property type="evidence" value="ECO:0007669"/>
    <property type="project" value="InterPro"/>
</dbReference>
<gene>
    <name evidence="7" type="ORF">P0Y53_13920</name>
</gene>
<name>A0AAJ5WPG1_9BACT</name>
<evidence type="ECO:0000313" key="7">
    <source>
        <dbReference type="EMBL" id="WEK33584.1"/>
    </source>
</evidence>
<dbReference type="PANTHER" id="PTHR43133">
    <property type="entry name" value="RNA POLYMERASE ECF-TYPE SIGMA FACTO"/>
    <property type="match status" value="1"/>
</dbReference>
<dbReference type="InterPro" id="IPR007627">
    <property type="entry name" value="RNA_pol_sigma70_r2"/>
</dbReference>
<dbReference type="NCBIfam" id="TIGR02985">
    <property type="entry name" value="Sig70_bacteroi1"/>
    <property type="match status" value="1"/>
</dbReference>
<dbReference type="Pfam" id="PF04542">
    <property type="entry name" value="Sigma70_r2"/>
    <property type="match status" value="1"/>
</dbReference>
<dbReference type="PANTHER" id="PTHR43133:SF46">
    <property type="entry name" value="RNA POLYMERASE SIGMA-70 FACTOR ECF SUBFAMILY"/>
    <property type="match status" value="1"/>
</dbReference>
<evidence type="ECO:0000256" key="1">
    <source>
        <dbReference type="ARBA" id="ARBA00010641"/>
    </source>
</evidence>
<feature type="domain" description="RNA polymerase sigma-70 region 2" evidence="5">
    <location>
        <begin position="17"/>
        <end position="81"/>
    </location>
</feature>
<dbReference type="EMBL" id="CP119311">
    <property type="protein sequence ID" value="WEK33584.1"/>
    <property type="molecule type" value="Genomic_DNA"/>
</dbReference>
<dbReference type="AlphaFoldDB" id="A0AAJ5WPG1"/>
<keyword evidence="4" id="KW-0804">Transcription</keyword>
<dbReference type="Proteomes" id="UP001220610">
    <property type="component" value="Chromosome"/>
</dbReference>
<evidence type="ECO:0000259" key="6">
    <source>
        <dbReference type="Pfam" id="PF08281"/>
    </source>
</evidence>
<protein>
    <submittedName>
        <fullName evidence="7">RNA polymerase sigma-70 factor</fullName>
    </submittedName>
</protein>
<proteinExistence type="inferred from homology"/>
<dbReference type="InterPro" id="IPR013325">
    <property type="entry name" value="RNA_pol_sigma_r2"/>
</dbReference>
<evidence type="ECO:0000313" key="8">
    <source>
        <dbReference type="Proteomes" id="UP001220610"/>
    </source>
</evidence>
<reference evidence="7" key="1">
    <citation type="submission" date="2023-03" db="EMBL/GenBank/DDBJ databases">
        <title>Andean soil-derived lignocellulolytic bacterial consortium as a source of novel taxa and putative plastic-active enzymes.</title>
        <authorList>
            <person name="Diaz-Garcia L."/>
            <person name="Chuvochina M."/>
            <person name="Feuerriegel G."/>
            <person name="Bunk B."/>
            <person name="Sproer C."/>
            <person name="Streit W.R."/>
            <person name="Rodriguez L.M."/>
            <person name="Overmann J."/>
            <person name="Jimenez D.J."/>
        </authorList>
    </citation>
    <scope>NUCLEOTIDE SEQUENCE</scope>
    <source>
        <strain evidence="7">MAG 7</strain>
    </source>
</reference>
<dbReference type="SUPFAM" id="SSF88946">
    <property type="entry name" value="Sigma2 domain of RNA polymerase sigma factors"/>
    <property type="match status" value="1"/>
</dbReference>
<comment type="similarity">
    <text evidence="1">Belongs to the sigma-70 factor family. ECF subfamily.</text>
</comment>
<feature type="domain" description="RNA polymerase sigma factor 70 region 4 type 2" evidence="6">
    <location>
        <begin position="114"/>
        <end position="163"/>
    </location>
</feature>
<dbReference type="InterPro" id="IPR039425">
    <property type="entry name" value="RNA_pol_sigma-70-like"/>
</dbReference>
<dbReference type="GO" id="GO:0016987">
    <property type="term" value="F:sigma factor activity"/>
    <property type="evidence" value="ECO:0007669"/>
    <property type="project" value="UniProtKB-KW"/>
</dbReference>
<dbReference type="InterPro" id="IPR013324">
    <property type="entry name" value="RNA_pol_sigma_r3/r4-like"/>
</dbReference>
<dbReference type="InterPro" id="IPR013249">
    <property type="entry name" value="RNA_pol_sigma70_r4_t2"/>
</dbReference>
<organism evidence="7 8">
    <name type="scientific">Candidatus Pseudobacter hemicellulosilyticus</name>
    <dbReference type="NCBI Taxonomy" id="3121375"/>
    <lineage>
        <taxon>Bacteria</taxon>
        <taxon>Pseudomonadati</taxon>
        <taxon>Bacteroidota</taxon>
        <taxon>Chitinophagia</taxon>
        <taxon>Chitinophagales</taxon>
        <taxon>Chitinophagaceae</taxon>
        <taxon>Pseudobacter</taxon>
    </lineage>
</organism>
<dbReference type="NCBIfam" id="TIGR02937">
    <property type="entry name" value="sigma70-ECF"/>
    <property type="match status" value="1"/>
</dbReference>
<dbReference type="InterPro" id="IPR036388">
    <property type="entry name" value="WH-like_DNA-bd_sf"/>
</dbReference>
<dbReference type="Gene3D" id="1.10.10.10">
    <property type="entry name" value="Winged helix-like DNA-binding domain superfamily/Winged helix DNA-binding domain"/>
    <property type="match status" value="1"/>
</dbReference>
<evidence type="ECO:0000259" key="5">
    <source>
        <dbReference type="Pfam" id="PF04542"/>
    </source>
</evidence>